<organism evidence="1 2">
    <name type="scientific">Eleusine coracana subsp. coracana</name>
    <dbReference type="NCBI Taxonomy" id="191504"/>
    <lineage>
        <taxon>Eukaryota</taxon>
        <taxon>Viridiplantae</taxon>
        <taxon>Streptophyta</taxon>
        <taxon>Embryophyta</taxon>
        <taxon>Tracheophyta</taxon>
        <taxon>Spermatophyta</taxon>
        <taxon>Magnoliopsida</taxon>
        <taxon>Liliopsida</taxon>
        <taxon>Poales</taxon>
        <taxon>Poaceae</taxon>
        <taxon>PACMAD clade</taxon>
        <taxon>Chloridoideae</taxon>
        <taxon>Cynodonteae</taxon>
        <taxon>Eleusininae</taxon>
        <taxon>Eleusine</taxon>
    </lineage>
</organism>
<protein>
    <submittedName>
        <fullName evidence="1">Uncharacterized protein</fullName>
    </submittedName>
</protein>
<sequence>MRMKRVGGADSGHEGAHGLRGVCAQYPQGIGGEGMDGVKVSPKQHNLRSRSTGYLNVDKVWCRLARQSGKRVEA</sequence>
<gene>
    <name evidence="1" type="primary">ga06172</name>
    <name evidence="1" type="ORF">PR202_ga06172</name>
</gene>
<proteinExistence type="predicted"/>
<accession>A0AAV5BU43</accession>
<dbReference type="AlphaFoldDB" id="A0AAV5BU43"/>
<evidence type="ECO:0000313" key="2">
    <source>
        <dbReference type="Proteomes" id="UP001054889"/>
    </source>
</evidence>
<comment type="caution">
    <text evidence="1">The sequence shown here is derived from an EMBL/GenBank/DDBJ whole genome shotgun (WGS) entry which is preliminary data.</text>
</comment>
<reference evidence="1" key="2">
    <citation type="submission" date="2021-12" db="EMBL/GenBank/DDBJ databases">
        <title>Resequencing data analysis of finger millet.</title>
        <authorList>
            <person name="Hatakeyama M."/>
            <person name="Aluri S."/>
            <person name="Balachadran M.T."/>
            <person name="Sivarajan S.R."/>
            <person name="Poveda L."/>
            <person name="Shimizu-Inatsugi R."/>
            <person name="Schlapbach R."/>
            <person name="Sreeman S.M."/>
            <person name="Shimizu K.K."/>
        </authorList>
    </citation>
    <scope>NUCLEOTIDE SEQUENCE</scope>
</reference>
<dbReference type="Proteomes" id="UP001054889">
    <property type="component" value="Unassembled WGS sequence"/>
</dbReference>
<evidence type="ECO:0000313" key="1">
    <source>
        <dbReference type="EMBL" id="GJM89941.1"/>
    </source>
</evidence>
<keyword evidence="2" id="KW-1185">Reference proteome</keyword>
<dbReference type="EMBL" id="BQKI01000003">
    <property type="protein sequence ID" value="GJM89941.1"/>
    <property type="molecule type" value="Genomic_DNA"/>
</dbReference>
<name>A0AAV5BU43_ELECO</name>
<reference evidence="1" key="1">
    <citation type="journal article" date="2018" name="DNA Res.">
        <title>Multiple hybrid de novo genome assembly of finger millet, an orphan allotetraploid crop.</title>
        <authorList>
            <person name="Hatakeyama M."/>
            <person name="Aluri S."/>
            <person name="Balachadran M.T."/>
            <person name="Sivarajan S.R."/>
            <person name="Patrignani A."/>
            <person name="Gruter S."/>
            <person name="Poveda L."/>
            <person name="Shimizu-Inatsugi R."/>
            <person name="Baeten J."/>
            <person name="Francoijs K.J."/>
            <person name="Nataraja K.N."/>
            <person name="Reddy Y.A.N."/>
            <person name="Phadnis S."/>
            <person name="Ravikumar R.L."/>
            <person name="Schlapbach R."/>
            <person name="Sreeman S.M."/>
            <person name="Shimizu K.K."/>
        </authorList>
    </citation>
    <scope>NUCLEOTIDE SEQUENCE</scope>
</reference>